<proteinExistence type="predicted"/>
<evidence type="ECO:0000259" key="2">
    <source>
        <dbReference type="Pfam" id="PF18134"/>
    </source>
</evidence>
<name>A0A0N7KXN2_9HYPH</name>
<dbReference type="AlphaFoldDB" id="A0A0N7KXN2"/>
<dbReference type="OrthoDB" id="2082416at2"/>
<dbReference type="CDD" id="cd05400">
    <property type="entry name" value="NT_2-5OAS_ClassI-CCAase"/>
    <property type="match status" value="1"/>
</dbReference>
<protein>
    <recommendedName>
        <fullName evidence="2">Adenylyl/Guanylyl and SMODS C-terminal sensor domain-containing protein</fullName>
    </recommendedName>
</protein>
<dbReference type="Pfam" id="PF18134">
    <property type="entry name" value="AGS_C"/>
    <property type="match status" value="1"/>
</dbReference>
<dbReference type="EMBL" id="LC066375">
    <property type="protein sequence ID" value="BAT27393.1"/>
    <property type="molecule type" value="Genomic_DNA"/>
</dbReference>
<accession>A0A0N7KXN2</accession>
<dbReference type="InterPro" id="IPR006116">
    <property type="entry name" value="NT_2-5OAS_ClassI-CCAase"/>
</dbReference>
<dbReference type="InterPro" id="IPR043519">
    <property type="entry name" value="NT_sf"/>
</dbReference>
<sequence>MRKQRISEKLRTFAKDHLSPTEADRRFVSRVYAAVCDVIGVNNALQIGSYPRFTAIRPLHDLDVLYILGDWNPLEHDPSSALRELERRLLDEFENPTSYRAMIELQTHSVTIRFLDGEDEVFAIDVVPAYRHGRNDRGEDMYVVPEIARASRSERRRIRAAVARGEREMAWIRSDPRGYIAVARDMNATNSDFRKAVKIAKGWRAACKRQDASFALKSFHLEQAITRWLTRNPHADIFDMVFAVFCDLPDLIRYPQIPDRADPARKIDDYVRGITEQERRQILEARDGFLIALENLAERDPVIALLQAPRRRRASPNEAYLFDQRIPVFSEHDFSIIATALERQGSFRRFILDMIGRIPVDRAIEFRLGSDAPEADLFKWKVKNDDASAQPRGEITDHRTLQDPEHTKFRGHHHVECFAIRDGVCVGRTRQNVVLDATW</sequence>
<evidence type="ECO:0000256" key="1">
    <source>
        <dbReference type="ARBA" id="ARBA00023118"/>
    </source>
</evidence>
<reference evidence="3" key="1">
    <citation type="journal article" date="2015" name="Proc. Natl. Acad. Sci. U.S.A.">
        <title>Bacterial clade with the ribosomal RNA operon on a small plasmid rather than the chromosome.</title>
        <authorList>
            <person name="Anda M."/>
            <person name="Ohtsubo Y."/>
            <person name="Okubo T."/>
            <person name="Sugawara M."/>
            <person name="Nagata Y."/>
            <person name="Tsuda M."/>
            <person name="Minamisawa K."/>
            <person name="Mitsui H."/>
        </authorList>
    </citation>
    <scope>NUCLEOTIDE SEQUENCE</scope>
    <source>
        <strain evidence="3">JCM 14755</strain>
    </source>
</reference>
<dbReference type="RefSeq" id="WP_157070154.1">
    <property type="nucleotide sequence ID" value="NZ_BBWR01000012.1"/>
</dbReference>
<dbReference type="GO" id="GO:0016779">
    <property type="term" value="F:nucleotidyltransferase activity"/>
    <property type="evidence" value="ECO:0007669"/>
    <property type="project" value="InterPro"/>
</dbReference>
<keyword evidence="1" id="KW-0051">Antiviral defense</keyword>
<evidence type="ECO:0000313" key="3">
    <source>
        <dbReference type="EMBL" id="BAT27393.1"/>
    </source>
</evidence>
<dbReference type="GO" id="GO:0051607">
    <property type="term" value="P:defense response to virus"/>
    <property type="evidence" value="ECO:0007669"/>
    <property type="project" value="UniProtKB-KW"/>
</dbReference>
<dbReference type="SUPFAM" id="SSF81301">
    <property type="entry name" value="Nucleotidyltransferase"/>
    <property type="match status" value="1"/>
</dbReference>
<feature type="domain" description="Adenylyl/Guanylyl and SMODS C-terminal sensor" evidence="2">
    <location>
        <begin position="330"/>
        <end position="434"/>
    </location>
</feature>
<organism evidence="3">
    <name type="scientific">Aureimonas frigidaquae</name>
    <dbReference type="NCBI Taxonomy" id="424757"/>
    <lineage>
        <taxon>Bacteria</taxon>
        <taxon>Pseudomonadati</taxon>
        <taxon>Pseudomonadota</taxon>
        <taxon>Alphaproteobacteria</taxon>
        <taxon>Hyphomicrobiales</taxon>
        <taxon>Aurantimonadaceae</taxon>
        <taxon>Aureimonas</taxon>
    </lineage>
</organism>
<dbReference type="InterPro" id="IPR040511">
    <property type="entry name" value="AGS_C"/>
</dbReference>